<dbReference type="RefSeq" id="WP_011521865.1">
    <property type="nucleotide sequence ID" value="NC_008009.1"/>
</dbReference>
<dbReference type="AlphaFoldDB" id="Q1IST7"/>
<dbReference type="EMBL" id="CP000360">
    <property type="protein sequence ID" value="ABF40063.1"/>
    <property type="molecule type" value="Genomic_DNA"/>
</dbReference>
<evidence type="ECO:0000313" key="3">
    <source>
        <dbReference type="Proteomes" id="UP000002432"/>
    </source>
</evidence>
<accession>Q1IST7</accession>
<dbReference type="Proteomes" id="UP000002432">
    <property type="component" value="Chromosome"/>
</dbReference>
<dbReference type="HOGENOM" id="CLU_127639_0_0_0"/>
<dbReference type="STRING" id="204669.Acid345_1060"/>
<gene>
    <name evidence="2" type="ordered locus">Acid345_1060</name>
</gene>
<dbReference type="InterPro" id="IPR052164">
    <property type="entry name" value="Anthracycline_SecMetBiosynth"/>
</dbReference>
<organism evidence="2 3">
    <name type="scientific">Koribacter versatilis (strain Ellin345)</name>
    <dbReference type="NCBI Taxonomy" id="204669"/>
    <lineage>
        <taxon>Bacteria</taxon>
        <taxon>Pseudomonadati</taxon>
        <taxon>Acidobacteriota</taxon>
        <taxon>Terriglobia</taxon>
        <taxon>Terriglobales</taxon>
        <taxon>Candidatus Korobacteraceae</taxon>
        <taxon>Candidatus Korobacter</taxon>
    </lineage>
</organism>
<proteinExistence type="predicted"/>
<dbReference type="EnsemblBacteria" id="ABF40063">
    <property type="protein sequence ID" value="ABF40063"/>
    <property type="gene ID" value="Acid345_1060"/>
</dbReference>
<dbReference type="PROSITE" id="PS51819">
    <property type="entry name" value="VOC"/>
    <property type="match status" value="1"/>
</dbReference>
<dbReference type="SUPFAM" id="SSF54593">
    <property type="entry name" value="Glyoxalase/Bleomycin resistance protein/Dihydroxybiphenyl dioxygenase"/>
    <property type="match status" value="1"/>
</dbReference>
<dbReference type="InterPro" id="IPR004360">
    <property type="entry name" value="Glyas_Fos-R_dOase_dom"/>
</dbReference>
<protein>
    <recommendedName>
        <fullName evidence="1">VOC domain-containing protein</fullName>
    </recommendedName>
</protein>
<dbReference type="PANTHER" id="PTHR33993">
    <property type="entry name" value="GLYOXALASE-RELATED"/>
    <property type="match status" value="1"/>
</dbReference>
<dbReference type="eggNOG" id="COG0346">
    <property type="taxonomic scope" value="Bacteria"/>
</dbReference>
<reference evidence="2 3" key="1">
    <citation type="journal article" date="2009" name="Appl. Environ. Microbiol.">
        <title>Three genomes from the phylum Acidobacteria provide insight into the lifestyles of these microorganisms in soils.</title>
        <authorList>
            <person name="Ward N.L."/>
            <person name="Challacombe J.F."/>
            <person name="Janssen P.H."/>
            <person name="Henrissat B."/>
            <person name="Coutinho P.M."/>
            <person name="Wu M."/>
            <person name="Xie G."/>
            <person name="Haft D.H."/>
            <person name="Sait M."/>
            <person name="Badger J."/>
            <person name="Barabote R.D."/>
            <person name="Bradley B."/>
            <person name="Brettin T.S."/>
            <person name="Brinkac L.M."/>
            <person name="Bruce D."/>
            <person name="Creasy T."/>
            <person name="Daugherty S.C."/>
            <person name="Davidsen T.M."/>
            <person name="DeBoy R.T."/>
            <person name="Detter J.C."/>
            <person name="Dodson R.J."/>
            <person name="Durkin A.S."/>
            <person name="Ganapathy A."/>
            <person name="Gwinn-Giglio M."/>
            <person name="Han C.S."/>
            <person name="Khouri H."/>
            <person name="Kiss H."/>
            <person name="Kothari S.P."/>
            <person name="Madupu R."/>
            <person name="Nelson K.E."/>
            <person name="Nelson W.C."/>
            <person name="Paulsen I."/>
            <person name="Penn K."/>
            <person name="Ren Q."/>
            <person name="Rosovitz M.J."/>
            <person name="Selengut J.D."/>
            <person name="Shrivastava S."/>
            <person name="Sullivan S.A."/>
            <person name="Tapia R."/>
            <person name="Thompson L.S."/>
            <person name="Watkins K.L."/>
            <person name="Yang Q."/>
            <person name="Yu C."/>
            <person name="Zafar N."/>
            <person name="Zhou L."/>
            <person name="Kuske C.R."/>
        </authorList>
    </citation>
    <scope>NUCLEOTIDE SEQUENCE [LARGE SCALE GENOMIC DNA]</scope>
    <source>
        <strain evidence="2 3">Ellin345</strain>
    </source>
</reference>
<dbReference type="CDD" id="cd06587">
    <property type="entry name" value="VOC"/>
    <property type="match status" value="1"/>
</dbReference>
<dbReference type="InterPro" id="IPR037523">
    <property type="entry name" value="VOC_core"/>
</dbReference>
<name>Q1IST7_KORVE</name>
<sequence length="123" mass="14350">MRVTGFGGLFFKSPDPEKLYQWYETHLGIKRSEWGVSFKWADDPHAADGQTAWSIFKSDTKYFNPSQASFMMNFRVEGLKDMLAKMRSEGAQVDEKYEETEYGNFGWVMDPDGNRVELWEPKD</sequence>
<dbReference type="InterPro" id="IPR029068">
    <property type="entry name" value="Glyas_Bleomycin-R_OHBP_Dase"/>
</dbReference>
<dbReference type="Pfam" id="PF00903">
    <property type="entry name" value="Glyoxalase"/>
    <property type="match status" value="1"/>
</dbReference>
<keyword evidence="3" id="KW-1185">Reference proteome</keyword>
<dbReference type="PANTHER" id="PTHR33993:SF5">
    <property type="entry name" value="GLYOXALASE"/>
    <property type="match status" value="1"/>
</dbReference>
<dbReference type="KEGG" id="aba:Acid345_1060"/>
<feature type="domain" description="VOC" evidence="1">
    <location>
        <begin position="5"/>
        <end position="121"/>
    </location>
</feature>
<dbReference type="Gene3D" id="3.10.180.10">
    <property type="entry name" value="2,3-Dihydroxybiphenyl 1,2-Dioxygenase, domain 1"/>
    <property type="match status" value="1"/>
</dbReference>
<evidence type="ECO:0000313" key="2">
    <source>
        <dbReference type="EMBL" id="ABF40063.1"/>
    </source>
</evidence>
<evidence type="ECO:0000259" key="1">
    <source>
        <dbReference type="PROSITE" id="PS51819"/>
    </source>
</evidence>